<dbReference type="SUPFAM" id="SSF51735">
    <property type="entry name" value="NAD(P)-binding Rossmann-fold domains"/>
    <property type="match status" value="1"/>
</dbReference>
<evidence type="ECO:0000259" key="20">
    <source>
        <dbReference type="PROSITE" id="PS51671"/>
    </source>
</evidence>
<keyword evidence="22" id="KW-1185">Reference proteome</keyword>
<dbReference type="SUPFAM" id="SSF55347">
    <property type="entry name" value="Glyceraldehyde-3-phosphate dehydrogenase-like, C-terminal domain"/>
    <property type="match status" value="1"/>
</dbReference>
<dbReference type="FunFam" id="3.30.360.10:FF:000005">
    <property type="entry name" value="Homoserine dehydrogenase"/>
    <property type="match status" value="1"/>
</dbReference>
<comment type="cofactor">
    <cofactor evidence="1">
        <name>a metal cation</name>
        <dbReference type="ChEBI" id="CHEBI:25213"/>
    </cofactor>
</comment>
<keyword evidence="9 17" id="KW-0521">NADP</keyword>
<reference evidence="21" key="2">
    <citation type="submission" date="2020-09" db="EMBL/GenBank/DDBJ databases">
        <authorList>
            <person name="Sun Q."/>
            <person name="Zhou Y."/>
        </authorList>
    </citation>
    <scope>NUCLEOTIDE SEQUENCE</scope>
    <source>
        <strain evidence="21">CGMCC 1.14988</strain>
    </source>
</reference>
<evidence type="ECO:0000256" key="16">
    <source>
        <dbReference type="PIRSR" id="PIRSR000098-1"/>
    </source>
</evidence>
<dbReference type="PANTHER" id="PTHR43331:SF1">
    <property type="entry name" value="HOMOSERINE DEHYDROGENASE"/>
    <property type="match status" value="1"/>
</dbReference>
<dbReference type="Gene3D" id="3.30.360.10">
    <property type="entry name" value="Dihydrodipicolinate Reductase, domain 2"/>
    <property type="match status" value="1"/>
</dbReference>
<dbReference type="InterPro" id="IPR001342">
    <property type="entry name" value="HDH_cat"/>
</dbReference>
<evidence type="ECO:0000256" key="15">
    <source>
        <dbReference type="ARBA" id="ARBA00049031"/>
    </source>
</evidence>
<dbReference type="InterPro" id="IPR005106">
    <property type="entry name" value="Asp/hSer_DH_NAD-bd"/>
</dbReference>
<keyword evidence="12 18" id="KW-0486">Methionine biosynthesis</keyword>
<evidence type="ECO:0000313" key="21">
    <source>
        <dbReference type="EMBL" id="GGI03972.1"/>
    </source>
</evidence>
<evidence type="ECO:0000313" key="22">
    <source>
        <dbReference type="Proteomes" id="UP000650511"/>
    </source>
</evidence>
<dbReference type="RefSeq" id="WP_130650837.1">
    <property type="nucleotide sequence ID" value="NZ_BMHA01000002.1"/>
</dbReference>
<evidence type="ECO:0000256" key="19">
    <source>
        <dbReference type="RuleBase" id="RU004171"/>
    </source>
</evidence>
<dbReference type="Pfam" id="PF00742">
    <property type="entry name" value="Homoserine_dh"/>
    <property type="match status" value="1"/>
</dbReference>
<sequence length="433" mass="45224">MDRVLRIGLLGCGTVGGGVVTLLSGEVDDITARTGARLEVVRIAVRDLDKASARGLPVSRDVFTTDPSAVVEDPDVDVVVEVMGGLDPAGGLIRRALELGKPVVTANKELVADAGPELYEAARAAGVDFAYEAAVAGAIPIIRPLKESLAGDRVTRVVGILNGTTNYILTKMSEEGADYAEVLADAQRLGYAEADPTADVGGHDAAAKCAILASLAFDTVVHASDVFREGIAAITATDLRVADRLGYVVKLVGIASEVDDRVGARVHPVFLPKEHPLASVRDAFNAVYVEAEAAGQLMFYGRGAGAMPTASAVVGDVIDVARNLLQTARGAAESVHRAKAIRPIEDLQTQYYVLLAVDDQAGVLADVARTFGDHGVSIAQVWQEGAGDSAQLVLITHRAREGDLQQTVGALAAMTNVRSVASVLRVESEVFAS</sequence>
<evidence type="ECO:0000256" key="12">
    <source>
        <dbReference type="ARBA" id="ARBA00023167"/>
    </source>
</evidence>
<dbReference type="Gene3D" id="3.30.70.260">
    <property type="match status" value="1"/>
</dbReference>
<dbReference type="CDD" id="cd04881">
    <property type="entry name" value="ACT_HSDH-Hom"/>
    <property type="match status" value="1"/>
</dbReference>
<dbReference type="Pfam" id="PF03447">
    <property type="entry name" value="NAD_binding_3"/>
    <property type="match status" value="1"/>
</dbReference>
<name>A0A8J3ETI1_9ACTN</name>
<dbReference type="GO" id="GO:0009086">
    <property type="term" value="P:methionine biosynthetic process"/>
    <property type="evidence" value="ECO:0007669"/>
    <property type="project" value="UniProtKB-KW"/>
</dbReference>
<comment type="function">
    <text evidence="13">Catalyzes the conversion of L-aspartate-beta-semialdehyde (L-Asa) to L-homoserine (L-Hse), the third step in the biosynthesis of threonine and methionine from aspartate.</text>
</comment>
<protein>
    <recommendedName>
        <fullName evidence="6 18">Homoserine dehydrogenase</fullName>
        <ecNumber evidence="5 18">1.1.1.3</ecNumber>
    </recommendedName>
</protein>
<evidence type="ECO:0000256" key="13">
    <source>
        <dbReference type="ARBA" id="ARBA00044930"/>
    </source>
</evidence>
<dbReference type="OrthoDB" id="9808167at2"/>
<evidence type="ECO:0000256" key="4">
    <source>
        <dbReference type="ARBA" id="ARBA00006753"/>
    </source>
</evidence>
<evidence type="ECO:0000256" key="7">
    <source>
        <dbReference type="ARBA" id="ARBA00022605"/>
    </source>
</evidence>
<evidence type="ECO:0000256" key="5">
    <source>
        <dbReference type="ARBA" id="ARBA00013213"/>
    </source>
</evidence>
<dbReference type="EC" id="1.1.1.3" evidence="5 18"/>
<comment type="caution">
    <text evidence="21">The sequence shown here is derived from an EMBL/GenBank/DDBJ whole genome shotgun (WGS) entry which is preliminary data.</text>
</comment>
<evidence type="ECO:0000256" key="1">
    <source>
        <dbReference type="ARBA" id="ARBA00001920"/>
    </source>
</evidence>
<dbReference type="SUPFAM" id="SSF55021">
    <property type="entry name" value="ACT-like"/>
    <property type="match status" value="1"/>
</dbReference>
<dbReference type="InterPro" id="IPR002912">
    <property type="entry name" value="ACT_dom"/>
</dbReference>
<feature type="binding site" evidence="17">
    <location>
        <position position="193"/>
    </location>
    <ligand>
        <name>L-homoserine</name>
        <dbReference type="ChEBI" id="CHEBI:57476"/>
    </ligand>
</feature>
<accession>A0A8J3ETI1</accession>
<keyword evidence="8 18" id="KW-0791">Threonine biosynthesis</keyword>
<evidence type="ECO:0000256" key="8">
    <source>
        <dbReference type="ARBA" id="ARBA00022697"/>
    </source>
</evidence>
<feature type="active site" description="Proton donor" evidence="16">
    <location>
        <position position="208"/>
    </location>
</feature>
<dbReference type="InterPro" id="IPR045865">
    <property type="entry name" value="ACT-like_dom_sf"/>
</dbReference>
<dbReference type="InterPro" id="IPR016204">
    <property type="entry name" value="HDH"/>
</dbReference>
<keyword evidence="11" id="KW-0915">Sodium</keyword>
<feature type="binding site" evidence="17">
    <location>
        <position position="108"/>
    </location>
    <ligand>
        <name>NADPH</name>
        <dbReference type="ChEBI" id="CHEBI:57783"/>
    </ligand>
</feature>
<dbReference type="AlphaFoldDB" id="A0A8J3ETI1"/>
<dbReference type="PROSITE" id="PS51671">
    <property type="entry name" value="ACT"/>
    <property type="match status" value="1"/>
</dbReference>
<comment type="pathway">
    <text evidence="3 18">Amino-acid biosynthesis; L-methionine biosynthesis via de novo pathway; L-homoserine from L-aspartate: step 3/3.</text>
</comment>
<reference evidence="21" key="1">
    <citation type="journal article" date="2014" name="Int. J. Syst. Evol. Microbiol.">
        <title>Complete genome sequence of Corynebacterium casei LMG S-19264T (=DSM 44701T), isolated from a smear-ripened cheese.</title>
        <authorList>
            <consortium name="US DOE Joint Genome Institute (JGI-PGF)"/>
            <person name="Walter F."/>
            <person name="Albersmeier A."/>
            <person name="Kalinowski J."/>
            <person name="Ruckert C."/>
        </authorList>
    </citation>
    <scope>NUCLEOTIDE SEQUENCE</scope>
    <source>
        <strain evidence="21">CGMCC 1.14988</strain>
    </source>
</reference>
<evidence type="ECO:0000256" key="3">
    <source>
        <dbReference type="ARBA" id="ARBA00005062"/>
    </source>
</evidence>
<evidence type="ECO:0000256" key="10">
    <source>
        <dbReference type="ARBA" id="ARBA00023002"/>
    </source>
</evidence>
<evidence type="ECO:0000256" key="9">
    <source>
        <dbReference type="ARBA" id="ARBA00022857"/>
    </source>
</evidence>
<comment type="pathway">
    <text evidence="2 18">Amino-acid biosynthesis; L-threonine biosynthesis; L-threonine from L-aspartate: step 3/5.</text>
</comment>
<dbReference type="PANTHER" id="PTHR43331">
    <property type="entry name" value="HOMOSERINE DEHYDROGENASE"/>
    <property type="match status" value="1"/>
</dbReference>
<comment type="catalytic activity">
    <reaction evidence="15">
        <text>L-homoserine + NAD(+) = L-aspartate 4-semialdehyde + NADH + H(+)</text>
        <dbReference type="Rhea" id="RHEA:15757"/>
        <dbReference type="ChEBI" id="CHEBI:15378"/>
        <dbReference type="ChEBI" id="CHEBI:57476"/>
        <dbReference type="ChEBI" id="CHEBI:57540"/>
        <dbReference type="ChEBI" id="CHEBI:57945"/>
        <dbReference type="ChEBI" id="CHEBI:537519"/>
        <dbReference type="EC" id="1.1.1.3"/>
    </reaction>
    <physiologicalReaction direction="right-to-left" evidence="15">
        <dbReference type="Rhea" id="RHEA:15759"/>
    </physiologicalReaction>
</comment>
<comment type="similarity">
    <text evidence="4 19">Belongs to the homoserine dehydrogenase family.</text>
</comment>
<dbReference type="InterPro" id="IPR036291">
    <property type="entry name" value="NAD(P)-bd_dom_sf"/>
</dbReference>
<dbReference type="InterPro" id="IPR019811">
    <property type="entry name" value="HDH_CS"/>
</dbReference>
<keyword evidence="7 18" id="KW-0028">Amino-acid biosynthesis</keyword>
<feature type="domain" description="ACT" evidence="20">
    <location>
        <begin position="352"/>
        <end position="428"/>
    </location>
</feature>
<dbReference type="Proteomes" id="UP000650511">
    <property type="component" value="Unassembled WGS sequence"/>
</dbReference>
<evidence type="ECO:0000256" key="6">
    <source>
        <dbReference type="ARBA" id="ARBA00013376"/>
    </source>
</evidence>
<dbReference type="UniPathway" id="UPA00051">
    <property type="reaction ID" value="UER00465"/>
</dbReference>
<evidence type="ECO:0000256" key="2">
    <source>
        <dbReference type="ARBA" id="ARBA00005056"/>
    </source>
</evidence>
<gene>
    <name evidence="21" type="primary">thrA</name>
    <name evidence="21" type="ORF">GCM10011354_06720</name>
</gene>
<dbReference type="GO" id="GO:0009088">
    <property type="term" value="P:threonine biosynthetic process"/>
    <property type="evidence" value="ECO:0007669"/>
    <property type="project" value="UniProtKB-UniPathway"/>
</dbReference>
<keyword evidence="10 18" id="KW-0560">Oxidoreductase</keyword>
<evidence type="ECO:0000256" key="11">
    <source>
        <dbReference type="ARBA" id="ARBA00023053"/>
    </source>
</evidence>
<dbReference type="Pfam" id="PF01842">
    <property type="entry name" value="ACT"/>
    <property type="match status" value="1"/>
</dbReference>
<dbReference type="NCBIfam" id="NF004976">
    <property type="entry name" value="PRK06349.1"/>
    <property type="match status" value="1"/>
</dbReference>
<dbReference type="Gene3D" id="3.40.50.720">
    <property type="entry name" value="NAD(P)-binding Rossmann-like Domain"/>
    <property type="match status" value="1"/>
</dbReference>
<dbReference type="GO" id="GO:0004412">
    <property type="term" value="F:homoserine dehydrogenase activity"/>
    <property type="evidence" value="ECO:0007669"/>
    <property type="project" value="UniProtKB-EC"/>
</dbReference>
<feature type="binding site" evidence="17">
    <location>
        <begin position="10"/>
        <end position="17"/>
    </location>
    <ligand>
        <name>NADP(+)</name>
        <dbReference type="ChEBI" id="CHEBI:58349"/>
    </ligand>
</feature>
<evidence type="ECO:0000256" key="14">
    <source>
        <dbReference type="ARBA" id="ARBA00048841"/>
    </source>
</evidence>
<organism evidence="21 22">
    <name type="scientific">Egicoccus halophilus</name>
    <dbReference type="NCBI Taxonomy" id="1670830"/>
    <lineage>
        <taxon>Bacteria</taxon>
        <taxon>Bacillati</taxon>
        <taxon>Actinomycetota</taxon>
        <taxon>Nitriliruptoria</taxon>
        <taxon>Egicoccales</taxon>
        <taxon>Egicoccaceae</taxon>
        <taxon>Egicoccus</taxon>
    </lineage>
</organism>
<proteinExistence type="inferred from homology"/>
<dbReference type="GO" id="GO:0050661">
    <property type="term" value="F:NADP binding"/>
    <property type="evidence" value="ECO:0007669"/>
    <property type="project" value="InterPro"/>
</dbReference>
<evidence type="ECO:0000256" key="17">
    <source>
        <dbReference type="PIRSR" id="PIRSR000098-2"/>
    </source>
</evidence>
<dbReference type="PIRSF" id="PIRSF000098">
    <property type="entry name" value="Homoser_dehydrog"/>
    <property type="match status" value="1"/>
</dbReference>
<dbReference type="UniPathway" id="UPA00050">
    <property type="reaction ID" value="UER00063"/>
</dbReference>
<dbReference type="EMBL" id="BMHA01000002">
    <property type="protein sequence ID" value="GGI03972.1"/>
    <property type="molecule type" value="Genomic_DNA"/>
</dbReference>
<evidence type="ECO:0000256" key="18">
    <source>
        <dbReference type="RuleBase" id="RU000579"/>
    </source>
</evidence>
<comment type="catalytic activity">
    <reaction evidence="14">
        <text>L-homoserine + NADP(+) = L-aspartate 4-semialdehyde + NADPH + H(+)</text>
        <dbReference type="Rhea" id="RHEA:15761"/>
        <dbReference type="ChEBI" id="CHEBI:15378"/>
        <dbReference type="ChEBI" id="CHEBI:57476"/>
        <dbReference type="ChEBI" id="CHEBI:57783"/>
        <dbReference type="ChEBI" id="CHEBI:58349"/>
        <dbReference type="ChEBI" id="CHEBI:537519"/>
        <dbReference type="EC" id="1.1.1.3"/>
    </reaction>
    <physiologicalReaction direction="right-to-left" evidence="14">
        <dbReference type="Rhea" id="RHEA:15763"/>
    </physiologicalReaction>
</comment>
<dbReference type="PROSITE" id="PS01042">
    <property type="entry name" value="HOMOSER_DHGENASE"/>
    <property type="match status" value="1"/>
</dbReference>